<dbReference type="RefSeq" id="WP_192462835.1">
    <property type="nucleotide sequence ID" value="NZ_JACYFJ010000005.1"/>
</dbReference>
<organism evidence="1 2">
    <name type="scientific">Euzebyella saccharophila</name>
    <dbReference type="NCBI Taxonomy" id="679664"/>
    <lineage>
        <taxon>Bacteria</taxon>
        <taxon>Pseudomonadati</taxon>
        <taxon>Bacteroidota</taxon>
        <taxon>Flavobacteriia</taxon>
        <taxon>Flavobacteriales</taxon>
        <taxon>Flavobacteriaceae</taxon>
        <taxon>Euzebyella</taxon>
    </lineage>
</organism>
<protein>
    <submittedName>
        <fullName evidence="1">PmoA family protein</fullName>
    </submittedName>
</protein>
<sequence length="423" mass="48433">MYNILKIIRTYLEKFILYCLALIIFLSASCEKEKSLEFAVAKGNGIPLNQPRFVEEDELKSNGLQLDSSLVLVTANGNEVPYQQEDGKLWFIAGKEEESSFKFANRQGKSTKSNPFRIEKESGDLTVQLNGKSAISYRYGMRYPPEGVDSLYEKSGYVHPIITPKGDTLTRIQPEDHYHHYGLWGPWTHTQVNGQRVDFWNLREGMGTVLFKNFKSETSGKLFSSFTASQEHIDLKTQENPQIALNEDVTIKVWDINRPDRYMFDYITNFSSPLKKGILFEAYRYGGGLGLRFHERWKADNCTVLTSEGNDRATADGTNAKWCIVTGESTDGKGTSGILFLSHPSNRNHPEPMRIWPLDANGGRGDMFFEFCPIRHEEWKIEPNEEYGLTYRMIVFDGELTAQEAETYWQNFANEPKIEVTKN</sequence>
<gene>
    <name evidence="1" type="ORF">ACFOUT_19245</name>
</gene>
<evidence type="ECO:0000313" key="1">
    <source>
        <dbReference type="EMBL" id="MFC4098029.1"/>
    </source>
</evidence>
<comment type="caution">
    <text evidence="1">The sequence shown here is derived from an EMBL/GenBank/DDBJ whole genome shotgun (WGS) entry which is preliminary data.</text>
</comment>
<evidence type="ECO:0000313" key="2">
    <source>
        <dbReference type="Proteomes" id="UP001595814"/>
    </source>
</evidence>
<proteinExistence type="predicted"/>
<dbReference type="EMBL" id="JBHSAW010000025">
    <property type="protein sequence ID" value="MFC4098029.1"/>
    <property type="molecule type" value="Genomic_DNA"/>
</dbReference>
<dbReference type="PROSITE" id="PS51257">
    <property type="entry name" value="PROKAR_LIPOPROTEIN"/>
    <property type="match status" value="1"/>
</dbReference>
<reference evidence="2" key="1">
    <citation type="journal article" date="2019" name="Int. J. Syst. Evol. Microbiol.">
        <title>The Global Catalogue of Microorganisms (GCM) 10K type strain sequencing project: providing services to taxonomists for standard genome sequencing and annotation.</title>
        <authorList>
            <consortium name="The Broad Institute Genomics Platform"/>
            <consortium name="The Broad Institute Genome Sequencing Center for Infectious Disease"/>
            <person name="Wu L."/>
            <person name="Ma J."/>
        </authorList>
    </citation>
    <scope>NUCLEOTIDE SEQUENCE [LARGE SCALE GENOMIC DNA]</scope>
    <source>
        <strain evidence="2">CECT 7477</strain>
    </source>
</reference>
<name>A0ABV8JZ14_9FLAO</name>
<dbReference type="InterPro" id="IPR029475">
    <property type="entry name" value="DUF6807"/>
</dbReference>
<accession>A0ABV8JZ14</accession>
<dbReference type="Pfam" id="PF14100">
    <property type="entry name" value="DUF6807"/>
    <property type="match status" value="1"/>
</dbReference>
<keyword evidence="2" id="KW-1185">Reference proteome</keyword>
<dbReference type="Proteomes" id="UP001595814">
    <property type="component" value="Unassembled WGS sequence"/>
</dbReference>